<dbReference type="CDD" id="cd06325">
    <property type="entry name" value="PBP1_ABC_unchar_transporter"/>
    <property type="match status" value="1"/>
</dbReference>
<sequence>MALAALPGALAQARPPRIYMILYRGETGVERGFRDYFTLNRIPAEFIIRNVDFDASKVPALIAEARELKADLVYTYGTAVTMAVAGKEGSADPVRNITNIPIVFTMVAAPQACGIVKSLASSRRNVTGVSHVVPVRQQMNAIRAYRRFERIAALYNPAEPNAVVNMREWRALAAQEHFQLIEKPVPLDEQGKPLAEALPGIIEELAQQADLLYLGPDSFLMAHRKQLTEVALAQRLPTFSAVEAGLREGRALFGLVSGYENLGRLAAHKAAQILRHRVKPAALPIETLPRFSYLVNMSVAEELKLYPPAKVLQYAEQIR</sequence>
<comment type="caution">
    <text evidence="1">The sequence shown here is derived from an EMBL/GenBank/DDBJ whole genome shotgun (WGS) entry which is preliminary data.</text>
</comment>
<evidence type="ECO:0000313" key="2">
    <source>
        <dbReference type="Proteomes" id="UP000541535"/>
    </source>
</evidence>
<protein>
    <submittedName>
        <fullName evidence="1">Putative ABC transport system substrate-binding protein</fullName>
    </submittedName>
</protein>
<dbReference type="Proteomes" id="UP000541535">
    <property type="component" value="Unassembled WGS sequence"/>
</dbReference>
<dbReference type="AlphaFoldDB" id="A0A7W5FUU3"/>
<dbReference type="Gene3D" id="3.40.50.2300">
    <property type="match status" value="2"/>
</dbReference>
<evidence type="ECO:0000313" key="1">
    <source>
        <dbReference type="EMBL" id="MBB3120139.1"/>
    </source>
</evidence>
<keyword evidence="2" id="KW-1185">Reference proteome</keyword>
<dbReference type="RefSeq" id="WP_183441915.1">
    <property type="nucleotide sequence ID" value="NZ_JACHXD010000008.1"/>
</dbReference>
<dbReference type="PANTHER" id="PTHR35271">
    <property type="entry name" value="ABC TRANSPORTER, SUBSTRATE-BINDING LIPOPROTEIN-RELATED"/>
    <property type="match status" value="1"/>
</dbReference>
<accession>A0A7W5FUU3</accession>
<proteinExistence type="predicted"/>
<dbReference type="PANTHER" id="PTHR35271:SF1">
    <property type="entry name" value="ABC TRANSPORTER, SUBSTRATE-BINDING LIPOPROTEIN"/>
    <property type="match status" value="1"/>
</dbReference>
<gene>
    <name evidence="1" type="ORF">FHS03_003198</name>
</gene>
<reference evidence="1 2" key="1">
    <citation type="submission" date="2020-08" db="EMBL/GenBank/DDBJ databases">
        <title>Genomic Encyclopedia of Type Strains, Phase III (KMG-III): the genomes of soil and plant-associated and newly described type strains.</title>
        <authorList>
            <person name="Whitman W."/>
        </authorList>
    </citation>
    <scope>NUCLEOTIDE SEQUENCE [LARGE SCALE GENOMIC DNA]</scope>
    <source>
        <strain evidence="1 2">CECT 8897</strain>
    </source>
</reference>
<dbReference type="Pfam" id="PF04392">
    <property type="entry name" value="ABC_sub_bind"/>
    <property type="match status" value="1"/>
</dbReference>
<dbReference type="InterPro" id="IPR007487">
    <property type="entry name" value="ABC_transpt-TYRBP-like"/>
</dbReference>
<dbReference type="EMBL" id="JACHXD010000008">
    <property type="protein sequence ID" value="MBB3120139.1"/>
    <property type="molecule type" value="Genomic_DNA"/>
</dbReference>
<name>A0A7W5FUU3_9BURK</name>
<organism evidence="1 2">
    <name type="scientific">Pseudoduganella violacea</name>
    <dbReference type="NCBI Taxonomy" id="1715466"/>
    <lineage>
        <taxon>Bacteria</taxon>
        <taxon>Pseudomonadati</taxon>
        <taxon>Pseudomonadota</taxon>
        <taxon>Betaproteobacteria</taxon>
        <taxon>Burkholderiales</taxon>
        <taxon>Oxalobacteraceae</taxon>
        <taxon>Telluria group</taxon>
        <taxon>Pseudoduganella</taxon>
    </lineage>
</organism>